<accession>A0A5J4QYL0</accession>
<comment type="caution">
    <text evidence="1">The sequence shown here is derived from an EMBL/GenBank/DDBJ whole genome shotgun (WGS) entry which is preliminary data.</text>
</comment>
<evidence type="ECO:0000313" key="1">
    <source>
        <dbReference type="EMBL" id="KAA6326662.1"/>
    </source>
</evidence>
<dbReference type="GO" id="GO:0006313">
    <property type="term" value="P:DNA transposition"/>
    <property type="evidence" value="ECO:0007669"/>
    <property type="project" value="InterPro"/>
</dbReference>
<proteinExistence type="predicted"/>
<sequence>MLFRGLGIRDIFEIQEISIRKVLSVLVNSSYAITPRKFYYERLEVDEWTYVGNTDKKYWLLYAYEREVGEIAAYIWGKQDLKTAKRLQNKLLS</sequence>
<name>A0A5J4QYL0_9ZZZZ</name>
<reference evidence="1" key="1">
    <citation type="submission" date="2019-03" db="EMBL/GenBank/DDBJ databases">
        <title>Single cell metagenomics reveals metabolic interactions within the superorganism composed of flagellate Streblomastix strix and complex community of Bacteroidetes bacteria on its surface.</title>
        <authorList>
            <person name="Treitli S.C."/>
            <person name="Kolisko M."/>
            <person name="Husnik F."/>
            <person name="Keeling P."/>
            <person name="Hampl V."/>
        </authorList>
    </citation>
    <scope>NUCLEOTIDE SEQUENCE</scope>
    <source>
        <strain evidence="1">STM</strain>
    </source>
</reference>
<dbReference type="GO" id="GO:0004803">
    <property type="term" value="F:transposase activity"/>
    <property type="evidence" value="ECO:0007669"/>
    <property type="project" value="InterPro"/>
</dbReference>
<dbReference type="GO" id="GO:0003677">
    <property type="term" value="F:DNA binding"/>
    <property type="evidence" value="ECO:0007669"/>
    <property type="project" value="InterPro"/>
</dbReference>
<organism evidence="1">
    <name type="scientific">termite gut metagenome</name>
    <dbReference type="NCBI Taxonomy" id="433724"/>
    <lineage>
        <taxon>unclassified sequences</taxon>
        <taxon>metagenomes</taxon>
        <taxon>organismal metagenomes</taxon>
    </lineage>
</organism>
<evidence type="ECO:0008006" key="2">
    <source>
        <dbReference type="Google" id="ProtNLM"/>
    </source>
</evidence>
<dbReference type="InterPro" id="IPR005063">
    <property type="entry name" value="Transposase_27"/>
</dbReference>
<protein>
    <recommendedName>
        <fullName evidence="2">DDE domain-containing protein</fullName>
    </recommendedName>
</protein>
<gene>
    <name evidence="1" type="ORF">EZS27_024260</name>
</gene>
<dbReference type="AlphaFoldDB" id="A0A5J4QYL0"/>
<dbReference type="Pfam" id="PF03400">
    <property type="entry name" value="DDE_Tnp_IS1"/>
    <property type="match status" value="1"/>
</dbReference>
<dbReference type="EMBL" id="SNRY01002126">
    <property type="protein sequence ID" value="KAA6326662.1"/>
    <property type="molecule type" value="Genomic_DNA"/>
</dbReference>